<evidence type="ECO:0000313" key="1">
    <source>
        <dbReference type="EMBL" id="MBT0652248.1"/>
    </source>
</evidence>
<dbReference type="Proteomes" id="UP000756860">
    <property type="component" value="Unassembled WGS sequence"/>
</dbReference>
<name>A0ABS5SA47_9BACT</name>
<dbReference type="Gene3D" id="3.10.450.530">
    <property type="entry name" value="Ribonuclease toxin, BrnT, of type II toxin-antitoxin system"/>
    <property type="match status" value="1"/>
</dbReference>
<comment type="caution">
    <text evidence="1">The sequence shown here is derived from an EMBL/GenBank/DDBJ whole genome shotgun (WGS) entry which is preliminary data.</text>
</comment>
<dbReference type="InterPro" id="IPR007460">
    <property type="entry name" value="BrnT_toxin"/>
</dbReference>
<evidence type="ECO:0000313" key="2">
    <source>
        <dbReference type="Proteomes" id="UP000756860"/>
    </source>
</evidence>
<dbReference type="Pfam" id="PF04365">
    <property type="entry name" value="BrnT_toxin"/>
    <property type="match status" value="1"/>
</dbReference>
<organism evidence="1 2">
    <name type="scientific">Geomobilimonas luticola</name>
    <dbReference type="NCBI Taxonomy" id="1114878"/>
    <lineage>
        <taxon>Bacteria</taxon>
        <taxon>Pseudomonadati</taxon>
        <taxon>Thermodesulfobacteriota</taxon>
        <taxon>Desulfuromonadia</taxon>
        <taxon>Geobacterales</taxon>
        <taxon>Geobacteraceae</taxon>
        <taxon>Geomobilimonas</taxon>
    </lineage>
</organism>
<accession>A0ABS5SA47</accession>
<sequence>MRITFDPNKAATNYRKHGIRFSDAEAVLFDPMALTREDKDADGEQRFVTIGVDATGRVLVVVFMYRGEEIRLISARPATAKERGYYES</sequence>
<gene>
    <name evidence="1" type="ORF">KI810_04215</name>
</gene>
<proteinExistence type="predicted"/>
<dbReference type="RefSeq" id="WP_214174202.1">
    <property type="nucleotide sequence ID" value="NZ_JAHCVK010000001.1"/>
</dbReference>
<protein>
    <submittedName>
        <fullName evidence="1">BrnT family toxin</fullName>
    </submittedName>
</protein>
<reference evidence="1 2" key="1">
    <citation type="submission" date="2021-05" db="EMBL/GenBank/DDBJ databases">
        <title>The draft genome of Geobacter luticola JCM 17780.</title>
        <authorList>
            <person name="Xu Z."/>
            <person name="Masuda Y."/>
            <person name="Itoh H."/>
            <person name="Senoo K."/>
        </authorList>
    </citation>
    <scope>NUCLEOTIDE SEQUENCE [LARGE SCALE GENOMIC DNA]</scope>
    <source>
        <strain evidence="1 2">JCM 17780</strain>
    </source>
</reference>
<dbReference type="InterPro" id="IPR038573">
    <property type="entry name" value="BrnT_sf"/>
</dbReference>
<keyword evidence="2" id="KW-1185">Reference proteome</keyword>
<dbReference type="EMBL" id="JAHCVK010000001">
    <property type="protein sequence ID" value="MBT0652248.1"/>
    <property type="molecule type" value="Genomic_DNA"/>
</dbReference>